<evidence type="ECO:0000313" key="4">
    <source>
        <dbReference type="EMBL" id="NEM92047.1"/>
    </source>
</evidence>
<accession>A0A7C9PP55</accession>
<dbReference type="SUPFAM" id="SSF53590">
    <property type="entry name" value="Nucleoside hydrolase"/>
    <property type="match status" value="1"/>
</dbReference>
<feature type="domain" description="Inosine/uridine-preferring nucleoside hydrolase" evidence="3">
    <location>
        <begin position="10"/>
        <end position="228"/>
    </location>
</feature>
<dbReference type="EMBL" id="JAAGWZ010000003">
    <property type="protein sequence ID" value="NEM92047.1"/>
    <property type="molecule type" value="Genomic_DNA"/>
</dbReference>
<dbReference type="Gene3D" id="3.90.245.10">
    <property type="entry name" value="Ribonucleoside hydrolase-like"/>
    <property type="match status" value="1"/>
</dbReference>
<organism evidence="4 5">
    <name type="scientific">Galbitalea soli</name>
    <dbReference type="NCBI Taxonomy" id="1268042"/>
    <lineage>
        <taxon>Bacteria</taxon>
        <taxon>Bacillati</taxon>
        <taxon>Actinomycetota</taxon>
        <taxon>Actinomycetes</taxon>
        <taxon>Micrococcales</taxon>
        <taxon>Microbacteriaceae</taxon>
        <taxon>Galbitalea</taxon>
    </lineage>
</organism>
<dbReference type="PANTHER" id="PTHR12304:SF4">
    <property type="entry name" value="URIDINE NUCLEOSIDASE"/>
    <property type="match status" value="1"/>
</dbReference>
<comment type="caution">
    <text evidence="4">The sequence shown here is derived from an EMBL/GenBank/DDBJ whole genome shotgun (WGS) entry which is preliminary data.</text>
</comment>
<dbReference type="InterPro" id="IPR023186">
    <property type="entry name" value="IUNH"/>
</dbReference>
<evidence type="ECO:0000256" key="2">
    <source>
        <dbReference type="ARBA" id="ARBA00023295"/>
    </source>
</evidence>
<proteinExistence type="predicted"/>
<dbReference type="InterPro" id="IPR001910">
    <property type="entry name" value="Inosine/uridine_hydrolase_dom"/>
</dbReference>
<gene>
    <name evidence="4" type="ORF">G3T37_11855</name>
</gene>
<evidence type="ECO:0000259" key="3">
    <source>
        <dbReference type="Pfam" id="PF01156"/>
    </source>
</evidence>
<dbReference type="GO" id="GO:0008477">
    <property type="term" value="F:purine nucleosidase activity"/>
    <property type="evidence" value="ECO:0007669"/>
    <property type="project" value="TreeGrafter"/>
</dbReference>
<dbReference type="RefSeq" id="WP_163474100.1">
    <property type="nucleotide sequence ID" value="NZ_JAAGWZ010000003.1"/>
</dbReference>
<keyword evidence="5" id="KW-1185">Reference proteome</keyword>
<keyword evidence="1 4" id="KW-0378">Hydrolase</keyword>
<reference evidence="4 5" key="1">
    <citation type="journal article" date="2014" name="Int. J. Syst. Evol. Microbiol.">
        <title>Description of Galbitalea soli gen. nov., sp. nov., and Frondihabitans sucicola sp. nov.</title>
        <authorList>
            <person name="Kim S.J."/>
            <person name="Lim J.M."/>
            <person name="Ahn J.H."/>
            <person name="Weon H.Y."/>
            <person name="Hamada M."/>
            <person name="Suzuki K."/>
            <person name="Ahn T.Y."/>
            <person name="Kwon S.W."/>
        </authorList>
    </citation>
    <scope>NUCLEOTIDE SEQUENCE [LARGE SCALE GENOMIC DNA]</scope>
    <source>
        <strain evidence="4 5">NBRC 108727</strain>
    </source>
</reference>
<evidence type="ECO:0000313" key="5">
    <source>
        <dbReference type="Proteomes" id="UP000479756"/>
    </source>
</evidence>
<evidence type="ECO:0000256" key="1">
    <source>
        <dbReference type="ARBA" id="ARBA00022801"/>
    </source>
</evidence>
<dbReference type="GO" id="GO:0006152">
    <property type="term" value="P:purine nucleoside catabolic process"/>
    <property type="evidence" value="ECO:0007669"/>
    <property type="project" value="TreeGrafter"/>
</dbReference>
<dbReference type="InterPro" id="IPR036452">
    <property type="entry name" value="Ribo_hydro-like"/>
</dbReference>
<sequence>MTEIAPRLRVIIDNDFSGDPDGLAQLVHHLLSPSVEIVGIIGSHLRPGDPFDPSEETADNACRRIEDVLAALGRSGQYRVLAGSNTGMVDERTPVDSEASRAIVAEALRNDTELPLVIACGAGLTEVASAWLLDPRIAERLTVVWIGGAEDPTIAPMPPGAPAVEYNLAIDVVAARVVFNDSALPLWQVPRATYRQTLLSQAEAEEHIRPHGEVGRLVYEAIDQVAVMAGRHGYPLGETYIYGDSPLVLLTALRSSFESDPSSSEWVARPAPVIREDGTPVFETDGRTIRVYTRLDVRLMFEDFFAKLRRAARR</sequence>
<dbReference type="GO" id="GO:0005829">
    <property type="term" value="C:cytosol"/>
    <property type="evidence" value="ECO:0007669"/>
    <property type="project" value="TreeGrafter"/>
</dbReference>
<name>A0A7C9PP55_9MICO</name>
<keyword evidence="2" id="KW-0326">Glycosidase</keyword>
<dbReference type="AlphaFoldDB" id="A0A7C9PP55"/>
<dbReference type="Proteomes" id="UP000479756">
    <property type="component" value="Unassembled WGS sequence"/>
</dbReference>
<dbReference type="PANTHER" id="PTHR12304">
    <property type="entry name" value="INOSINE-URIDINE PREFERRING NUCLEOSIDE HYDROLASE"/>
    <property type="match status" value="1"/>
</dbReference>
<dbReference type="Pfam" id="PF01156">
    <property type="entry name" value="IU_nuc_hydro"/>
    <property type="match status" value="1"/>
</dbReference>
<protein>
    <submittedName>
        <fullName evidence="4">Nucleoside hydrolase</fullName>
    </submittedName>
</protein>